<name>A0A1Y1UY54_9FUNG</name>
<dbReference type="OrthoDB" id="76966at2759"/>
<evidence type="ECO:0000313" key="2">
    <source>
        <dbReference type="Proteomes" id="UP000193719"/>
    </source>
</evidence>
<reference evidence="1 2" key="1">
    <citation type="submission" date="2016-08" db="EMBL/GenBank/DDBJ databases">
        <title>Genomes of anaerobic fungi encode conserved fungal cellulosomes for biomass hydrolysis.</title>
        <authorList>
            <consortium name="DOE Joint Genome Institute"/>
            <person name="Haitjema C.H."/>
            <person name="Gilmore S.P."/>
            <person name="Henske J.K."/>
            <person name="Solomon K.V."/>
            <person name="De Groot R."/>
            <person name="Kuo A."/>
            <person name="Mondo S.J."/>
            <person name="Salamov A.A."/>
            <person name="Labutti K."/>
            <person name="Zhao Z."/>
            <person name="Chiniquy J."/>
            <person name="Barry K."/>
            <person name="Brewer H.M."/>
            <person name="Purvine S.O."/>
            <person name="Wright A.T."/>
            <person name="Boxma B."/>
            <person name="Van Alen T."/>
            <person name="Hackstein J.H."/>
            <person name="Baker S.E."/>
            <person name="Grigoriev I.V."/>
            <person name="O'Malley M.A."/>
        </authorList>
    </citation>
    <scope>NUCLEOTIDE SEQUENCE [LARGE SCALE GENOMIC DNA]</scope>
    <source>
        <strain evidence="2">finn</strain>
    </source>
</reference>
<protein>
    <submittedName>
        <fullName evidence="1">Uncharacterized protein</fullName>
    </submittedName>
</protein>
<dbReference type="PANTHER" id="PTHR33331">
    <property type="entry name" value="COILED-COIL DOMAIN-CONTAINING PROTEIN 162"/>
    <property type="match status" value="1"/>
</dbReference>
<dbReference type="EMBL" id="MCFH01000053">
    <property type="protein sequence ID" value="ORX43353.1"/>
    <property type="molecule type" value="Genomic_DNA"/>
</dbReference>
<keyword evidence="2" id="KW-1185">Reference proteome</keyword>
<reference evidence="1 2" key="2">
    <citation type="submission" date="2016-08" db="EMBL/GenBank/DDBJ databases">
        <title>Pervasive Adenine N6-methylation of Active Genes in Fungi.</title>
        <authorList>
            <consortium name="DOE Joint Genome Institute"/>
            <person name="Mondo S.J."/>
            <person name="Dannebaum R.O."/>
            <person name="Kuo R.C."/>
            <person name="Labutti K."/>
            <person name="Haridas S."/>
            <person name="Kuo A."/>
            <person name="Salamov A."/>
            <person name="Ahrendt S.R."/>
            <person name="Lipzen A."/>
            <person name="Sullivan W."/>
            <person name="Andreopoulos W.B."/>
            <person name="Clum A."/>
            <person name="Lindquist E."/>
            <person name="Daum C."/>
            <person name="Ramamoorthy G.K."/>
            <person name="Gryganskyi A."/>
            <person name="Culley D."/>
            <person name="Magnuson J.K."/>
            <person name="James T.Y."/>
            <person name="O'Malley M.A."/>
            <person name="Stajich J.E."/>
            <person name="Spatafora J.W."/>
            <person name="Visel A."/>
            <person name="Grigoriev I.V."/>
        </authorList>
    </citation>
    <scope>NUCLEOTIDE SEQUENCE [LARGE SCALE GENOMIC DNA]</scope>
    <source>
        <strain evidence="2">finn</strain>
    </source>
</reference>
<organism evidence="1 2">
    <name type="scientific">Piromyces finnis</name>
    <dbReference type="NCBI Taxonomy" id="1754191"/>
    <lineage>
        <taxon>Eukaryota</taxon>
        <taxon>Fungi</taxon>
        <taxon>Fungi incertae sedis</taxon>
        <taxon>Chytridiomycota</taxon>
        <taxon>Chytridiomycota incertae sedis</taxon>
        <taxon>Neocallimastigomycetes</taxon>
        <taxon>Neocallimastigales</taxon>
        <taxon>Neocallimastigaceae</taxon>
        <taxon>Piromyces</taxon>
    </lineage>
</organism>
<sequence length="1340" mass="161147">MSKLKSNLALCNNESNESESCSDSGNDSNEFIKKNNIKIESNISLNEENIIQKKLRSMDIRMNNLIYNLDNEVKWNDIIRGNPSCLNKYRYLIPDIRKIHDYKNVREKKIKKHKNSSILNTPDNTVYGVNESIFKNIDLNKNITSKDIFYTLLSFYKNQIRELLNESELLISRWIRFCNNPKLNEMESVQEIFENAHSIIYNNLRDAIKRYSNLKLFATELKIKLKNKMNIKAKSKEEAQKEEEKIKNDFYSKADFKLGFDVTDFLVYLHHYLGKIYLEKPLQWYFTCQKLLVKSEMFDLLRNYEIIKNKKNIQLLPDSLQFLDKVNMEIPLKLCSYEIYFQKYSSLLRHFKIDSSIFAEDGRRLAYEIDFCFNELFKDNLIDIQIYADDNKKEENNKKENNQDFKETKNYSKFYINMPTYIRDADWIDEVQINPEFSDEYYSYNEWLLKEKEFDYELKLNYELIKVNDVKRCILKLQELTKLRFEEFSKDTDFNIVDKKTPLNNSEIKPQFEVKRNSSENYKNAEDGHNFSLNIQNKEEDNNTDIFQNKLNILKNLEKNSSNKTANLSNAIAEYELYEYFQLRHLRMREFRYNLLNQFNYLRSIEKRITCDIKELNKKRDNDLCDDQETQRKFCFSDFEEKLKFKKKNISKLNNSHKSWHYRYDNSKLYGDVIKLIDNTGKEFIYDIAYDDLVKREKELLKIGTCYLNSRTNNQLIEYSGEMKEIGYDIFKDQDIKNSSYLNPKYDRAEILYELYDYETRFQNTKINLINCYLEVYENATSNKDILRLAQIITNYINIKPTIQYEDEYFSHSYICEINSLENHLNLVKDILKYTLERTKSFYSYISLNVVKTHNNNASEGKDVTSMGMPRFNYLNNKYYPINMHYPEISLHITDIYPNLGDISNLLYIQENLKKEFIEYYKTVFPNKTLDPIYIECILWDTSYKKWIDLVNSNFEDDNIKKNVEKLFNDRQLEDIQIPDIILENQYIDFIEKQKGNNKSKNEKYYMESNYKKSNEDYESSMNNLFLNSEFNYNSRDILLNFLKMISSRNKLLYSYIETEYCREIYNKQIYYMKVSVDDENYEKVKMFNITNNSETNNNNNVNDTNNNDDIKPEMVELDPQTVFKNDIAHEREEYRGVIEDTDFYIVPHQDFKPLLYNELIDEDEEFDLPSYNNIIKYIDADELTKILQALKLQQIEQINYNSSINIHKYCMIEIYPILIKEYLRYTPKEVILNKKVIIQKSNDIKQKRSISYNINYSNLVFTTTTEKTLLKLIINSEWKKINMKINDSLKNFEGNLKEQNQYKLLIERKEKNKLIEWFSSNYLEITKEIYYKVAYIEKI</sequence>
<dbReference type="Proteomes" id="UP000193719">
    <property type="component" value="Unassembled WGS sequence"/>
</dbReference>
<evidence type="ECO:0000313" key="1">
    <source>
        <dbReference type="EMBL" id="ORX43353.1"/>
    </source>
</evidence>
<accession>A0A1Y1UY54</accession>
<comment type="caution">
    <text evidence="1">The sequence shown here is derived from an EMBL/GenBank/DDBJ whole genome shotgun (WGS) entry which is preliminary data.</text>
</comment>
<dbReference type="PANTHER" id="PTHR33331:SF13">
    <property type="entry name" value="COILED-COIL DOMAIN CONTAINING 162"/>
    <property type="match status" value="1"/>
</dbReference>
<proteinExistence type="predicted"/>
<feature type="non-terminal residue" evidence="1">
    <location>
        <position position="1340"/>
    </location>
</feature>
<dbReference type="InterPro" id="IPR040401">
    <property type="entry name" value="CCDC162"/>
</dbReference>
<gene>
    <name evidence="1" type="ORF">BCR36DRAFT_360975</name>
</gene>